<evidence type="ECO:0000313" key="3">
    <source>
        <dbReference type="Proteomes" id="UP000681341"/>
    </source>
</evidence>
<evidence type="ECO:0000313" key="2">
    <source>
        <dbReference type="EMBL" id="MBO3734756.1"/>
    </source>
</evidence>
<name>A0ABS3U8J0_9ACTN</name>
<dbReference type="RefSeq" id="WP_208498068.1">
    <property type="nucleotide sequence ID" value="NZ_JAGFNP010000011.1"/>
</dbReference>
<evidence type="ECO:0000259" key="1">
    <source>
        <dbReference type="Pfam" id="PF18029"/>
    </source>
</evidence>
<sequence length="151" mass="16798">MPVHFKIVIDCADPHRLAAFWAEAMDYRVEDHSPFIAGLLAKGIITADLLTEVDGHHAWKTLAAVRNPDDPFDSTTDAGQGMRLLFQQVPEPKTVKNRLHLDLHVGADQIDSEVKRLEALGGTRLSDRFNENGAEWIVMGDPEGNEFCVHS</sequence>
<dbReference type="Gene3D" id="3.10.180.10">
    <property type="entry name" value="2,3-Dihydroxybiphenyl 1,2-Dioxygenase, domain 1"/>
    <property type="match status" value="1"/>
</dbReference>
<gene>
    <name evidence="2" type="ORF">J5V16_18170</name>
</gene>
<dbReference type="PANTHER" id="PTHR35908">
    <property type="entry name" value="HYPOTHETICAL FUSION PROTEIN"/>
    <property type="match status" value="1"/>
</dbReference>
<reference evidence="2 3" key="1">
    <citation type="submission" date="2021-03" db="EMBL/GenBank/DDBJ databases">
        <title>Glycomyces sp. nov., a novel actinomycete isolated from soil.</title>
        <authorList>
            <person name="Yang X."/>
            <person name="Xu X."/>
        </authorList>
    </citation>
    <scope>NUCLEOTIDE SEQUENCE [LARGE SCALE GENOMIC DNA]</scope>
    <source>
        <strain evidence="2 3">NEAU-S30</strain>
    </source>
</reference>
<dbReference type="PANTHER" id="PTHR35908:SF1">
    <property type="entry name" value="CONSERVED PROTEIN"/>
    <property type="match status" value="1"/>
</dbReference>
<dbReference type="Pfam" id="PF18029">
    <property type="entry name" value="Glyoxalase_6"/>
    <property type="match status" value="1"/>
</dbReference>
<dbReference type="SUPFAM" id="SSF54593">
    <property type="entry name" value="Glyoxalase/Bleomycin resistance protein/Dihydroxybiphenyl dioxygenase"/>
    <property type="match status" value="1"/>
</dbReference>
<organism evidence="2 3">
    <name type="scientific">Glycomyces niveus</name>
    <dbReference type="NCBI Taxonomy" id="2820287"/>
    <lineage>
        <taxon>Bacteria</taxon>
        <taxon>Bacillati</taxon>
        <taxon>Actinomycetota</taxon>
        <taxon>Actinomycetes</taxon>
        <taxon>Glycomycetales</taxon>
        <taxon>Glycomycetaceae</taxon>
        <taxon>Glycomyces</taxon>
    </lineage>
</organism>
<feature type="domain" description="Glyoxalase-like" evidence="1">
    <location>
        <begin position="7"/>
        <end position="149"/>
    </location>
</feature>
<keyword evidence="3" id="KW-1185">Reference proteome</keyword>
<dbReference type="EMBL" id="JAGFNP010000011">
    <property type="protein sequence ID" value="MBO3734756.1"/>
    <property type="molecule type" value="Genomic_DNA"/>
</dbReference>
<dbReference type="InterPro" id="IPR041581">
    <property type="entry name" value="Glyoxalase_6"/>
</dbReference>
<protein>
    <recommendedName>
        <fullName evidence="1">Glyoxalase-like domain-containing protein</fullName>
    </recommendedName>
</protein>
<dbReference type="InterPro" id="IPR029068">
    <property type="entry name" value="Glyas_Bleomycin-R_OHBP_Dase"/>
</dbReference>
<proteinExistence type="predicted"/>
<comment type="caution">
    <text evidence="2">The sequence shown here is derived from an EMBL/GenBank/DDBJ whole genome shotgun (WGS) entry which is preliminary data.</text>
</comment>
<accession>A0ABS3U8J0</accession>
<dbReference type="Proteomes" id="UP000681341">
    <property type="component" value="Unassembled WGS sequence"/>
</dbReference>